<feature type="transmembrane region" description="Helical" evidence="8">
    <location>
        <begin position="47"/>
        <end position="66"/>
    </location>
</feature>
<feature type="transmembrane region" description="Helical" evidence="8">
    <location>
        <begin position="87"/>
        <end position="110"/>
    </location>
</feature>
<comment type="similarity">
    <text evidence="2">Belongs to the tellurite-resistance/dicarboxylate transporter (TDT) family.</text>
</comment>
<keyword evidence="3" id="KW-0813">Transport</keyword>
<feature type="transmembrane region" description="Helical" evidence="8">
    <location>
        <begin position="20"/>
        <end position="41"/>
    </location>
</feature>
<dbReference type="InterPro" id="IPR038665">
    <property type="entry name" value="Voltage-dep_anion_channel_sf"/>
</dbReference>
<evidence type="ECO:0000256" key="8">
    <source>
        <dbReference type="SAM" id="Phobius"/>
    </source>
</evidence>
<dbReference type="GO" id="GO:0055085">
    <property type="term" value="P:transmembrane transport"/>
    <property type="evidence" value="ECO:0007669"/>
    <property type="project" value="InterPro"/>
</dbReference>
<feature type="transmembrane region" description="Helical" evidence="8">
    <location>
        <begin position="334"/>
        <end position="353"/>
    </location>
</feature>
<dbReference type="PANTHER" id="PTHR31686:SF1">
    <property type="entry name" value="SULFITE EFFLUX PUMP SSU1"/>
    <property type="match status" value="1"/>
</dbReference>
<dbReference type="AlphaFoldDB" id="A0A846WIL7"/>
<proteinExistence type="inferred from homology"/>
<keyword evidence="5 8" id="KW-0812">Transmembrane</keyword>
<keyword evidence="4" id="KW-1003">Cell membrane</keyword>
<keyword evidence="6 8" id="KW-1133">Transmembrane helix</keyword>
<feature type="transmembrane region" description="Helical" evidence="8">
    <location>
        <begin position="235"/>
        <end position="256"/>
    </location>
</feature>
<protein>
    <submittedName>
        <fullName evidence="9">TDT family transporter</fullName>
    </submittedName>
</protein>
<gene>
    <name evidence="9" type="ORF">HGA05_08020</name>
</gene>
<accession>A0A846WIL7</accession>
<comment type="subcellular location">
    <subcellularLocation>
        <location evidence="1">Cell membrane</location>
        <topology evidence="1">Multi-pass membrane protein</topology>
    </subcellularLocation>
</comment>
<dbReference type="Proteomes" id="UP000563898">
    <property type="component" value="Unassembled WGS sequence"/>
</dbReference>
<dbReference type="CDD" id="cd09320">
    <property type="entry name" value="TDT_like_2"/>
    <property type="match status" value="1"/>
</dbReference>
<feature type="transmembrane region" description="Helical" evidence="8">
    <location>
        <begin position="307"/>
        <end position="328"/>
    </location>
</feature>
<feature type="transmembrane region" description="Helical" evidence="8">
    <location>
        <begin position="196"/>
        <end position="223"/>
    </location>
</feature>
<evidence type="ECO:0000256" key="7">
    <source>
        <dbReference type="ARBA" id="ARBA00023136"/>
    </source>
</evidence>
<sequence length="379" mass="38672">MTLREPPVRTHFAHVPPNWFATVMGTGILAVAAHGLGHGTLLTALSIVFWLLACLVYLGVIAATVMHWRRHRDAARAHLRHPVIAHFYGAVPMATLTVGTSTLVAGVHVIGPSAALVIDVVCFTLGTLGGVATALLIPARHLLGRAGDPEGPNRPESNRPEPFGGWLMSVVPPMVSASAAAVLAGAFDEPGARRALLVIGVAAFVFSLVLAAPIVVSVIGSLVTRGTGPTGLAPTWWIVLGPLGQSVTAACLLAHVATGVTGAATAGVLGALAHDYALAVWAAAVIWIVVATAITARSVRRGLPFGLTWWSFTFPLGTFVTGSSALAATTGHTMFAVIAGAGFVALFLAWGIVAARTVAGIVDGALLAAPAGARGTLGR</sequence>
<dbReference type="EMBL" id="JAAXPC010000004">
    <property type="protein sequence ID" value="NKY01514.1"/>
    <property type="molecule type" value="Genomic_DNA"/>
</dbReference>
<evidence type="ECO:0000313" key="9">
    <source>
        <dbReference type="EMBL" id="NKY01514.1"/>
    </source>
</evidence>
<dbReference type="Gene3D" id="1.50.10.150">
    <property type="entry name" value="Voltage-dependent anion channel"/>
    <property type="match status" value="1"/>
</dbReference>
<dbReference type="InterPro" id="IPR051629">
    <property type="entry name" value="Sulfite_efflux_TDT"/>
</dbReference>
<dbReference type="RefSeq" id="WP_006369798.1">
    <property type="nucleotide sequence ID" value="NZ_JAAXPC010000004.1"/>
</dbReference>
<evidence type="ECO:0000256" key="6">
    <source>
        <dbReference type="ARBA" id="ARBA00022989"/>
    </source>
</evidence>
<evidence type="ECO:0000256" key="1">
    <source>
        <dbReference type="ARBA" id="ARBA00004651"/>
    </source>
</evidence>
<feature type="transmembrane region" description="Helical" evidence="8">
    <location>
        <begin position="276"/>
        <end position="295"/>
    </location>
</feature>
<comment type="caution">
    <text evidence="9">The sequence shown here is derived from an EMBL/GenBank/DDBJ whole genome shotgun (WGS) entry which is preliminary data.</text>
</comment>
<reference evidence="9 10" key="1">
    <citation type="submission" date="2020-04" db="EMBL/GenBank/DDBJ databases">
        <title>MicrobeNet Type strains.</title>
        <authorList>
            <person name="Nicholson A.C."/>
        </authorList>
    </citation>
    <scope>NUCLEOTIDE SEQUENCE [LARGE SCALE GENOMIC DNA]</scope>
    <source>
        <strain evidence="9 10">ATCC BAA-14</strain>
    </source>
</reference>
<dbReference type="GO" id="GO:0005886">
    <property type="term" value="C:plasma membrane"/>
    <property type="evidence" value="ECO:0007669"/>
    <property type="project" value="UniProtKB-SubCell"/>
</dbReference>
<dbReference type="Pfam" id="PF03595">
    <property type="entry name" value="SLAC1"/>
    <property type="match status" value="1"/>
</dbReference>
<evidence type="ECO:0000313" key="10">
    <source>
        <dbReference type="Proteomes" id="UP000563898"/>
    </source>
</evidence>
<name>A0A846WIL7_9ACTN</name>
<evidence type="ECO:0000256" key="3">
    <source>
        <dbReference type="ARBA" id="ARBA00022448"/>
    </source>
</evidence>
<feature type="transmembrane region" description="Helical" evidence="8">
    <location>
        <begin position="163"/>
        <end position="184"/>
    </location>
</feature>
<feature type="transmembrane region" description="Helical" evidence="8">
    <location>
        <begin position="116"/>
        <end position="137"/>
    </location>
</feature>
<evidence type="ECO:0000256" key="5">
    <source>
        <dbReference type="ARBA" id="ARBA00022692"/>
    </source>
</evidence>
<evidence type="ECO:0000256" key="4">
    <source>
        <dbReference type="ARBA" id="ARBA00022475"/>
    </source>
</evidence>
<keyword evidence="7 8" id="KW-0472">Membrane</keyword>
<dbReference type="PANTHER" id="PTHR31686">
    <property type="match status" value="1"/>
</dbReference>
<organism evidence="9 10">
    <name type="scientific">Gordonia polyisoprenivorans</name>
    <dbReference type="NCBI Taxonomy" id="84595"/>
    <lineage>
        <taxon>Bacteria</taxon>
        <taxon>Bacillati</taxon>
        <taxon>Actinomycetota</taxon>
        <taxon>Actinomycetes</taxon>
        <taxon>Mycobacteriales</taxon>
        <taxon>Gordoniaceae</taxon>
        <taxon>Gordonia</taxon>
    </lineage>
</organism>
<dbReference type="InterPro" id="IPR004695">
    <property type="entry name" value="SLAC1/Mae1/Ssu1/TehA"/>
</dbReference>
<evidence type="ECO:0000256" key="2">
    <source>
        <dbReference type="ARBA" id="ARBA00008566"/>
    </source>
</evidence>